<dbReference type="GO" id="GO:0009982">
    <property type="term" value="F:pseudouridine synthase activity"/>
    <property type="evidence" value="ECO:0007669"/>
    <property type="project" value="InterPro"/>
</dbReference>
<dbReference type="InterPro" id="IPR042092">
    <property type="entry name" value="PsdUridine_s_RsuA/RluB/E/F_cat"/>
</dbReference>
<dbReference type="GO" id="GO:0006364">
    <property type="term" value="P:rRNA processing"/>
    <property type="evidence" value="ECO:0007669"/>
    <property type="project" value="UniProtKB-ARBA"/>
</dbReference>
<dbReference type="InterPro" id="IPR018496">
    <property type="entry name" value="PsdUridine_synth_RsuA/RluB_CS"/>
</dbReference>
<dbReference type="PROSITE" id="PS01149">
    <property type="entry name" value="PSI_RSU"/>
    <property type="match status" value="1"/>
</dbReference>
<feature type="non-terminal residue" evidence="5">
    <location>
        <position position="144"/>
    </location>
</feature>
<sequence>MLLREAGIASRRGAEEFIRAGRVTVNGRQASLGESADPAVDEVLLDGRPLHLRQETVCYVLNKPRGVVTTLSDPEGRPSVADFVAGLPWRLFPVGRLDRDSEGLLLFTNDGELANGLMHPRHHVPKTYAVRLDQPVDARLRSLI</sequence>
<dbReference type="PANTHER" id="PTHR47683">
    <property type="entry name" value="PSEUDOURIDINE SYNTHASE FAMILY PROTEIN-RELATED"/>
    <property type="match status" value="1"/>
</dbReference>
<dbReference type="EMBL" id="AUZX01014191">
    <property type="protein sequence ID" value="EQD32830.1"/>
    <property type="molecule type" value="Genomic_DNA"/>
</dbReference>
<keyword evidence="2" id="KW-0413">Isomerase</keyword>
<protein>
    <submittedName>
        <fullName evidence="5">Ribosomal large subunit pseudouridine synthase B</fullName>
    </submittedName>
</protein>
<comment type="caution">
    <text evidence="5">The sequence shown here is derived from an EMBL/GenBank/DDBJ whole genome shotgun (WGS) entry which is preliminary data.</text>
</comment>
<feature type="domain" description="Pseudouridine synthase RsuA/RluA-like" evidence="3">
    <location>
        <begin position="59"/>
        <end position="136"/>
    </location>
</feature>
<dbReference type="PANTHER" id="PTHR47683:SF3">
    <property type="entry name" value="RIBOSOMAL LARGE SUBUNIT PSEUDOURIDINE SYNTHASE B"/>
    <property type="match status" value="1"/>
</dbReference>
<dbReference type="SUPFAM" id="SSF55174">
    <property type="entry name" value="Alpha-L RNA-binding motif"/>
    <property type="match status" value="1"/>
</dbReference>
<dbReference type="GO" id="GO:0001522">
    <property type="term" value="P:pseudouridine synthesis"/>
    <property type="evidence" value="ECO:0007669"/>
    <property type="project" value="InterPro"/>
</dbReference>
<dbReference type="Gene3D" id="3.30.70.580">
    <property type="entry name" value="Pseudouridine synthase I, catalytic domain, N-terminal subdomain"/>
    <property type="match status" value="1"/>
</dbReference>
<dbReference type="GO" id="GO:0003723">
    <property type="term" value="F:RNA binding"/>
    <property type="evidence" value="ECO:0007669"/>
    <property type="project" value="InterPro"/>
</dbReference>
<dbReference type="InterPro" id="IPR036986">
    <property type="entry name" value="S4_RNA-bd_sf"/>
</dbReference>
<accession>T0ZSL0</accession>
<dbReference type="InterPro" id="IPR020103">
    <property type="entry name" value="PsdUridine_synth_cat_dom_sf"/>
</dbReference>
<organism evidence="5">
    <name type="scientific">mine drainage metagenome</name>
    <dbReference type="NCBI Taxonomy" id="410659"/>
    <lineage>
        <taxon>unclassified sequences</taxon>
        <taxon>metagenomes</taxon>
        <taxon>ecological metagenomes</taxon>
    </lineage>
</organism>
<gene>
    <name evidence="5" type="ORF">B1A_19231</name>
</gene>
<evidence type="ECO:0000259" key="3">
    <source>
        <dbReference type="Pfam" id="PF00849"/>
    </source>
</evidence>
<dbReference type="Gene3D" id="3.30.70.1560">
    <property type="entry name" value="Alpha-L RNA-binding motif"/>
    <property type="match status" value="1"/>
</dbReference>
<dbReference type="Pfam" id="PF00849">
    <property type="entry name" value="PseudoU_synth_2"/>
    <property type="match status" value="1"/>
</dbReference>
<dbReference type="Pfam" id="PF01479">
    <property type="entry name" value="S4"/>
    <property type="match status" value="1"/>
</dbReference>
<proteinExistence type="inferred from homology"/>
<evidence type="ECO:0000256" key="2">
    <source>
        <dbReference type="ARBA" id="ARBA00023235"/>
    </source>
</evidence>
<dbReference type="InterPro" id="IPR006145">
    <property type="entry name" value="PsdUridine_synth_RsuA/RluA"/>
</dbReference>
<evidence type="ECO:0000259" key="4">
    <source>
        <dbReference type="Pfam" id="PF01479"/>
    </source>
</evidence>
<dbReference type="AlphaFoldDB" id="T0ZSL0"/>
<evidence type="ECO:0000313" key="5">
    <source>
        <dbReference type="EMBL" id="EQD32830.1"/>
    </source>
</evidence>
<name>T0ZSL0_9ZZZZ</name>
<feature type="domain" description="RNA-binding S4" evidence="4">
    <location>
        <begin position="2"/>
        <end position="30"/>
    </location>
</feature>
<dbReference type="CDD" id="cd00165">
    <property type="entry name" value="S4"/>
    <property type="match status" value="1"/>
</dbReference>
<comment type="similarity">
    <text evidence="1">Belongs to the pseudouridine synthase RsuA family.</text>
</comment>
<dbReference type="InterPro" id="IPR002942">
    <property type="entry name" value="S4_RNA-bd"/>
</dbReference>
<reference evidence="5" key="2">
    <citation type="journal article" date="2014" name="ISME J.">
        <title>Microbial stratification in low pH oxic and suboxic macroscopic growths along an acid mine drainage.</title>
        <authorList>
            <person name="Mendez-Garcia C."/>
            <person name="Mesa V."/>
            <person name="Sprenger R.R."/>
            <person name="Richter M."/>
            <person name="Diez M.S."/>
            <person name="Solano J."/>
            <person name="Bargiela R."/>
            <person name="Golyshina O.V."/>
            <person name="Manteca A."/>
            <person name="Ramos J.L."/>
            <person name="Gallego J.R."/>
            <person name="Llorente I."/>
            <person name="Martins Dos Santos V.A."/>
            <person name="Jensen O.N."/>
            <person name="Pelaez A.I."/>
            <person name="Sanchez J."/>
            <person name="Ferrer M."/>
        </authorList>
    </citation>
    <scope>NUCLEOTIDE SEQUENCE</scope>
</reference>
<dbReference type="InterPro" id="IPR050343">
    <property type="entry name" value="RsuA_PseudoU_synthase"/>
</dbReference>
<reference evidence="5" key="1">
    <citation type="submission" date="2013-08" db="EMBL/GenBank/DDBJ databases">
        <authorList>
            <person name="Mendez C."/>
            <person name="Richter M."/>
            <person name="Ferrer M."/>
            <person name="Sanchez J."/>
        </authorList>
    </citation>
    <scope>NUCLEOTIDE SEQUENCE</scope>
</reference>
<dbReference type="SUPFAM" id="SSF55120">
    <property type="entry name" value="Pseudouridine synthase"/>
    <property type="match status" value="1"/>
</dbReference>
<dbReference type="PROSITE" id="PS50889">
    <property type="entry name" value="S4"/>
    <property type="match status" value="1"/>
</dbReference>
<dbReference type="Gene3D" id="3.10.290.10">
    <property type="entry name" value="RNA-binding S4 domain"/>
    <property type="match status" value="1"/>
</dbReference>
<dbReference type="InterPro" id="IPR020094">
    <property type="entry name" value="TruA/RsuA/RluB/E/F_N"/>
</dbReference>
<evidence type="ECO:0000256" key="1">
    <source>
        <dbReference type="ARBA" id="ARBA00008348"/>
    </source>
</evidence>